<proteinExistence type="predicted"/>
<protein>
    <submittedName>
        <fullName evidence="1">Uncharacterized protein</fullName>
    </submittedName>
</protein>
<dbReference type="Proteomes" id="UP001195483">
    <property type="component" value="Unassembled WGS sequence"/>
</dbReference>
<dbReference type="AlphaFoldDB" id="A0AAE0SEL2"/>
<evidence type="ECO:0000313" key="2">
    <source>
        <dbReference type="Proteomes" id="UP001195483"/>
    </source>
</evidence>
<evidence type="ECO:0000313" key="1">
    <source>
        <dbReference type="EMBL" id="KAK3590268.1"/>
    </source>
</evidence>
<organism evidence="1 2">
    <name type="scientific">Potamilus streckersoni</name>
    <dbReference type="NCBI Taxonomy" id="2493646"/>
    <lineage>
        <taxon>Eukaryota</taxon>
        <taxon>Metazoa</taxon>
        <taxon>Spiralia</taxon>
        <taxon>Lophotrochozoa</taxon>
        <taxon>Mollusca</taxon>
        <taxon>Bivalvia</taxon>
        <taxon>Autobranchia</taxon>
        <taxon>Heteroconchia</taxon>
        <taxon>Palaeoheterodonta</taxon>
        <taxon>Unionida</taxon>
        <taxon>Unionoidea</taxon>
        <taxon>Unionidae</taxon>
        <taxon>Ambleminae</taxon>
        <taxon>Lampsilini</taxon>
        <taxon>Potamilus</taxon>
    </lineage>
</organism>
<reference evidence="1" key="1">
    <citation type="journal article" date="2021" name="Genome Biol. Evol.">
        <title>A High-Quality Reference Genome for a Parasitic Bivalve with Doubly Uniparental Inheritance (Bivalvia: Unionida).</title>
        <authorList>
            <person name="Smith C.H."/>
        </authorList>
    </citation>
    <scope>NUCLEOTIDE SEQUENCE</scope>
    <source>
        <strain evidence="1">CHS0354</strain>
    </source>
</reference>
<sequence>MTSFEGTKLKANSIFSAMRISSLSRYGCAGPNSWTFFRKHCLRSKKTTKKIRATKYALCTAFSKSDKMLLGFREGLSSFNFLKNLYICSFCFVLHTAIYQGKCPAIDQSMDGKNLEENNWCIFDSFIHKPMFILL</sequence>
<reference evidence="1" key="3">
    <citation type="submission" date="2023-05" db="EMBL/GenBank/DDBJ databases">
        <authorList>
            <person name="Smith C.H."/>
        </authorList>
    </citation>
    <scope>NUCLEOTIDE SEQUENCE</scope>
    <source>
        <strain evidence="1">CHS0354</strain>
        <tissue evidence="1">Mantle</tissue>
    </source>
</reference>
<reference evidence="1" key="2">
    <citation type="journal article" date="2021" name="Genome Biol. Evol.">
        <title>Developing a high-quality reference genome for a parasitic bivalve with doubly uniparental inheritance (Bivalvia: Unionida).</title>
        <authorList>
            <person name="Smith C.H."/>
        </authorList>
    </citation>
    <scope>NUCLEOTIDE SEQUENCE</scope>
    <source>
        <strain evidence="1">CHS0354</strain>
        <tissue evidence="1">Mantle</tissue>
    </source>
</reference>
<name>A0AAE0SEL2_9BIVA</name>
<keyword evidence="2" id="KW-1185">Reference proteome</keyword>
<comment type="caution">
    <text evidence="1">The sequence shown here is derived from an EMBL/GenBank/DDBJ whole genome shotgun (WGS) entry which is preliminary data.</text>
</comment>
<accession>A0AAE0SEL2</accession>
<dbReference type="EMBL" id="JAEAOA010002345">
    <property type="protein sequence ID" value="KAK3590268.1"/>
    <property type="molecule type" value="Genomic_DNA"/>
</dbReference>
<gene>
    <name evidence="1" type="ORF">CHS0354_041346</name>
</gene>